<dbReference type="GeneID" id="8102858"/>
<dbReference type="AlphaFoldDB" id="B8MTD6"/>
<dbReference type="PANTHER" id="PTHR17630:SF55">
    <property type="entry name" value="DIENELACTONE HYDROLASE FAMILY PROTEIN (AFU_ORTHOLOGUE AFUA_1G01900)"/>
    <property type="match status" value="1"/>
</dbReference>
<reference evidence="3" key="1">
    <citation type="journal article" date="2015" name="Genome Announc.">
        <title>Genome sequence of the AIDS-associated pathogen Penicillium marneffei (ATCC18224) and its near taxonomic relative Talaromyces stipitatus (ATCC10500).</title>
        <authorList>
            <person name="Nierman W.C."/>
            <person name="Fedorova-Abrams N.D."/>
            <person name="Andrianopoulos A."/>
        </authorList>
    </citation>
    <scope>NUCLEOTIDE SEQUENCE [LARGE SCALE GENOMIC DNA]</scope>
    <source>
        <strain evidence="3">ATCC 10500 / CBS 375.48 / QM 6759 / NRRL 1006</strain>
    </source>
</reference>
<protein>
    <submittedName>
        <fullName evidence="2">Dienelactone hydrolase family protein</fullName>
    </submittedName>
</protein>
<dbReference type="InterPro" id="IPR002925">
    <property type="entry name" value="Dienelactn_hydro"/>
</dbReference>
<gene>
    <name evidence="2" type="ORF">TSTA_002470</name>
</gene>
<dbReference type="Gene3D" id="3.40.50.1820">
    <property type="entry name" value="alpha/beta hydrolase"/>
    <property type="match status" value="1"/>
</dbReference>
<dbReference type="eggNOG" id="KOG3043">
    <property type="taxonomic scope" value="Eukaryota"/>
</dbReference>
<proteinExistence type="predicted"/>
<accession>B8MTD6</accession>
<sequence length="275" mass="30146">MNSDMQATLYGDIDTESGYISPNPLGTLRNPSISNASGFEWDGTPTGQTGKLANTDIYIAGDSTASDIAILFIADMFGWTFKNNRLLADQIAREVGATVYLPDFFAGEVIDSELIANEQWDKVDLAGFMSRHGRQVRESEIFECAKALRQQYKKLGAVGHCYGGWASFRLGAKSTKLVDVISVGHPSLLTKEDIDGIAVPVQVLAPEIDPVYSPELKLYTFQTVPTLGVPFDYQHFPGVVHGCLVRGDETKSGERLAMIRGKNALVAWMSQFLKE</sequence>
<dbReference type="OMA" id="HPSMLEK"/>
<dbReference type="SUPFAM" id="SSF53474">
    <property type="entry name" value="alpha/beta-Hydrolases"/>
    <property type="match status" value="1"/>
</dbReference>
<feature type="domain" description="Dienelactone hydrolase" evidence="1">
    <location>
        <begin position="58"/>
        <end position="272"/>
    </location>
</feature>
<evidence type="ECO:0000313" key="3">
    <source>
        <dbReference type="Proteomes" id="UP000001745"/>
    </source>
</evidence>
<name>B8MTD6_TALSN</name>
<dbReference type="GO" id="GO:0016787">
    <property type="term" value="F:hydrolase activity"/>
    <property type="evidence" value="ECO:0007669"/>
    <property type="project" value="UniProtKB-KW"/>
</dbReference>
<dbReference type="Pfam" id="PF01738">
    <property type="entry name" value="DLH"/>
    <property type="match status" value="1"/>
</dbReference>
<organism evidence="2 3">
    <name type="scientific">Talaromyces stipitatus (strain ATCC 10500 / CBS 375.48 / QM 6759 / NRRL 1006)</name>
    <name type="common">Penicillium stipitatum</name>
    <dbReference type="NCBI Taxonomy" id="441959"/>
    <lineage>
        <taxon>Eukaryota</taxon>
        <taxon>Fungi</taxon>
        <taxon>Dikarya</taxon>
        <taxon>Ascomycota</taxon>
        <taxon>Pezizomycotina</taxon>
        <taxon>Eurotiomycetes</taxon>
        <taxon>Eurotiomycetidae</taxon>
        <taxon>Eurotiales</taxon>
        <taxon>Trichocomaceae</taxon>
        <taxon>Talaromyces</taxon>
        <taxon>Talaromyces sect. Talaromyces</taxon>
    </lineage>
</organism>
<dbReference type="RefSeq" id="XP_002487835.1">
    <property type="nucleotide sequence ID" value="XM_002487790.1"/>
</dbReference>
<dbReference type="PANTHER" id="PTHR17630">
    <property type="entry name" value="DIENELACTONE HYDROLASE"/>
    <property type="match status" value="1"/>
</dbReference>
<dbReference type="EMBL" id="EQ962660">
    <property type="protein sequence ID" value="EED12181.1"/>
    <property type="molecule type" value="Genomic_DNA"/>
</dbReference>
<dbReference type="InParanoid" id="B8MTD6"/>
<dbReference type="OrthoDB" id="10019231at2759"/>
<evidence type="ECO:0000313" key="2">
    <source>
        <dbReference type="EMBL" id="EED12181.1"/>
    </source>
</evidence>
<dbReference type="VEuPathDB" id="FungiDB:TSTA_002470"/>
<dbReference type="HOGENOM" id="CLU_054590_2_1_1"/>
<keyword evidence="2" id="KW-0378">Hydrolase</keyword>
<dbReference type="STRING" id="441959.B8MTD6"/>
<dbReference type="InterPro" id="IPR029058">
    <property type="entry name" value="AB_hydrolase_fold"/>
</dbReference>
<keyword evidence="3" id="KW-1185">Reference proteome</keyword>
<evidence type="ECO:0000259" key="1">
    <source>
        <dbReference type="Pfam" id="PF01738"/>
    </source>
</evidence>
<dbReference type="PhylomeDB" id="B8MTD6"/>
<dbReference type="Proteomes" id="UP000001745">
    <property type="component" value="Unassembled WGS sequence"/>
</dbReference>